<dbReference type="CDD" id="cd16936">
    <property type="entry name" value="HATPase_RsbW-like"/>
    <property type="match status" value="1"/>
</dbReference>
<dbReference type="InterPro" id="IPR050267">
    <property type="entry name" value="Anti-sigma-factor_SerPK"/>
</dbReference>
<dbReference type="PANTHER" id="PTHR35526:SF3">
    <property type="entry name" value="ANTI-SIGMA-F FACTOR RSBW"/>
    <property type="match status" value="1"/>
</dbReference>
<dbReference type="AlphaFoldDB" id="A0A563EKM5"/>
<keyword evidence="1" id="KW-0808">Transferase</keyword>
<evidence type="ECO:0000313" key="4">
    <source>
        <dbReference type="Proteomes" id="UP000316639"/>
    </source>
</evidence>
<dbReference type="GO" id="GO:0004674">
    <property type="term" value="F:protein serine/threonine kinase activity"/>
    <property type="evidence" value="ECO:0007669"/>
    <property type="project" value="UniProtKB-KW"/>
</dbReference>
<evidence type="ECO:0000313" key="3">
    <source>
        <dbReference type="EMBL" id="TWP47494.1"/>
    </source>
</evidence>
<keyword evidence="3" id="KW-0547">Nucleotide-binding</keyword>
<evidence type="ECO:0000256" key="1">
    <source>
        <dbReference type="ARBA" id="ARBA00022527"/>
    </source>
</evidence>
<organism evidence="3 4">
    <name type="scientific">Lentzea tibetensis</name>
    <dbReference type="NCBI Taxonomy" id="2591470"/>
    <lineage>
        <taxon>Bacteria</taxon>
        <taxon>Bacillati</taxon>
        <taxon>Actinomycetota</taxon>
        <taxon>Actinomycetes</taxon>
        <taxon>Pseudonocardiales</taxon>
        <taxon>Pseudonocardiaceae</taxon>
        <taxon>Lentzea</taxon>
    </lineage>
</organism>
<dbReference type="EMBL" id="VOBR01000025">
    <property type="protein sequence ID" value="TWP47494.1"/>
    <property type="molecule type" value="Genomic_DNA"/>
</dbReference>
<dbReference type="Gene3D" id="3.30.565.10">
    <property type="entry name" value="Histidine kinase-like ATPase, C-terminal domain"/>
    <property type="match status" value="1"/>
</dbReference>
<dbReference type="Proteomes" id="UP000316639">
    <property type="component" value="Unassembled WGS sequence"/>
</dbReference>
<sequence>MVRREAAARVEQELSLGRHRPSLSEVRRWARVQLAAEPPECVDDVLLVVNELVSNAYRYTADPSRLRLASTRDGIRVEVVHDARTRQVARHSTASPRKGGGLMLVARLADRWGVDRRHGGTTVWADIPRAS</sequence>
<dbReference type="PANTHER" id="PTHR35526">
    <property type="entry name" value="ANTI-SIGMA-F FACTOR RSBW-RELATED"/>
    <property type="match status" value="1"/>
</dbReference>
<keyword evidence="4" id="KW-1185">Reference proteome</keyword>
<dbReference type="InterPro" id="IPR036890">
    <property type="entry name" value="HATPase_C_sf"/>
</dbReference>
<comment type="caution">
    <text evidence="3">The sequence shown here is derived from an EMBL/GenBank/DDBJ whole genome shotgun (WGS) entry which is preliminary data.</text>
</comment>
<dbReference type="SUPFAM" id="SSF55874">
    <property type="entry name" value="ATPase domain of HSP90 chaperone/DNA topoisomerase II/histidine kinase"/>
    <property type="match status" value="1"/>
</dbReference>
<evidence type="ECO:0000259" key="2">
    <source>
        <dbReference type="Pfam" id="PF13581"/>
    </source>
</evidence>
<dbReference type="GO" id="GO:0005524">
    <property type="term" value="F:ATP binding"/>
    <property type="evidence" value="ECO:0007669"/>
    <property type="project" value="UniProtKB-KW"/>
</dbReference>
<dbReference type="RefSeq" id="WP_146357516.1">
    <property type="nucleotide sequence ID" value="NZ_VOBR01000025.1"/>
</dbReference>
<keyword evidence="1" id="KW-0418">Kinase</keyword>
<protein>
    <submittedName>
        <fullName evidence="3">ATP-binding protein</fullName>
    </submittedName>
</protein>
<reference evidence="3 4" key="1">
    <citation type="submission" date="2019-07" db="EMBL/GenBank/DDBJ databases">
        <title>Lentzea xizangensis sp. nov., isolated from Qinghai-Tibetan Plateau Soils.</title>
        <authorList>
            <person name="Huang J."/>
        </authorList>
    </citation>
    <scope>NUCLEOTIDE SEQUENCE [LARGE SCALE GENOMIC DNA]</scope>
    <source>
        <strain evidence="3 4">FXJ1.1311</strain>
    </source>
</reference>
<dbReference type="InterPro" id="IPR003594">
    <property type="entry name" value="HATPase_dom"/>
</dbReference>
<dbReference type="OrthoDB" id="4326936at2"/>
<proteinExistence type="predicted"/>
<keyword evidence="3" id="KW-0067">ATP-binding</keyword>
<gene>
    <name evidence="3" type="ORF">FKR81_31500</name>
</gene>
<dbReference type="Pfam" id="PF13581">
    <property type="entry name" value="HATPase_c_2"/>
    <property type="match status" value="1"/>
</dbReference>
<accession>A0A563EKM5</accession>
<keyword evidence="1" id="KW-0723">Serine/threonine-protein kinase</keyword>
<feature type="domain" description="Histidine kinase/HSP90-like ATPase" evidence="2">
    <location>
        <begin position="23"/>
        <end position="125"/>
    </location>
</feature>
<name>A0A563EKM5_9PSEU</name>